<dbReference type="InterPro" id="IPR006680">
    <property type="entry name" value="Amidohydro-rel"/>
</dbReference>
<evidence type="ECO:0000256" key="4">
    <source>
        <dbReference type="ARBA" id="ARBA00022833"/>
    </source>
</evidence>
<accession>A0A1R4GEP0</accession>
<evidence type="ECO:0000256" key="1">
    <source>
        <dbReference type="ARBA" id="ARBA00001947"/>
    </source>
</evidence>
<proteinExistence type="predicted"/>
<evidence type="ECO:0000259" key="5">
    <source>
        <dbReference type="Pfam" id="PF01979"/>
    </source>
</evidence>
<dbReference type="SUPFAM" id="SSF51338">
    <property type="entry name" value="Composite domain of metallo-dependent hydrolases"/>
    <property type="match status" value="1"/>
</dbReference>
<dbReference type="Gene3D" id="3.20.20.140">
    <property type="entry name" value="Metal-dependent hydrolases"/>
    <property type="match status" value="1"/>
</dbReference>
<dbReference type="NCBIfam" id="NF006679">
    <property type="entry name" value="PRK09228.1"/>
    <property type="match status" value="1"/>
</dbReference>
<protein>
    <submittedName>
        <fullName evidence="6">Guanine deaminase</fullName>
        <ecNumber evidence="6">3.5.4.3</ecNumber>
    </submittedName>
</protein>
<keyword evidence="3 6" id="KW-0378">Hydrolase</keyword>
<evidence type="ECO:0000256" key="2">
    <source>
        <dbReference type="ARBA" id="ARBA00022723"/>
    </source>
</evidence>
<evidence type="ECO:0000313" key="7">
    <source>
        <dbReference type="Proteomes" id="UP000195913"/>
    </source>
</evidence>
<dbReference type="Pfam" id="PF01979">
    <property type="entry name" value="Amidohydro_1"/>
    <property type="match status" value="1"/>
</dbReference>
<reference evidence="6 7" key="1">
    <citation type="submission" date="2017-02" db="EMBL/GenBank/DDBJ databases">
        <authorList>
            <person name="Peterson S.W."/>
        </authorList>
    </citation>
    <scope>NUCLEOTIDE SEQUENCE [LARGE SCALE GENOMIC DNA]</scope>
    <source>
        <strain evidence="6 7">B Ar 00.02</strain>
    </source>
</reference>
<name>A0A1R4GEP0_9MICC</name>
<sequence>MTHEAFAPVTIVHGLILDTPEDPFHGGELRAEECALAVIDGVITFRGSLAEAQKRYPAATLATVSGLLLPGLVDTHVHYPQVRIIGGLGMPLLEWLDHCALPEEARMADPAHAQAVASEFVNGLIGAGTTTALAFGAHYVPATDALFRAAHHSGLRMTAGLVVADQVLREDLRTTPERAAREAAGLIEAWHGKGKLRYAVTPRFALSASADLLDSCRETLNGTPDLFFTSHVNENPAEMAAVAELFPDASNYSDVYDRRGLLGRQSLLAHNVHPTDAELARLGETGTAVAHCPSSNSSLGSGLFPLRRHLEAGVRVSLGSDVGAGTGFNHFKEGLQAYFHQQLQPDGVPLGPAHLLHLATVSGARALGHDDVGHLSVGAVFDAIEVNPPPGTPLEAILKNAPSADRALAAVFANGTSADLDRVWMGGVATHTRTPE</sequence>
<dbReference type="SUPFAM" id="SSF51556">
    <property type="entry name" value="Metallo-dependent hydrolases"/>
    <property type="match status" value="1"/>
</dbReference>
<feature type="domain" description="Amidohydrolase-related" evidence="5">
    <location>
        <begin position="68"/>
        <end position="427"/>
    </location>
</feature>
<keyword evidence="4" id="KW-0862">Zinc</keyword>
<dbReference type="GO" id="GO:0008892">
    <property type="term" value="F:guanine deaminase activity"/>
    <property type="evidence" value="ECO:0007669"/>
    <property type="project" value="UniProtKB-EC"/>
</dbReference>
<keyword evidence="2" id="KW-0479">Metal-binding</keyword>
<dbReference type="AlphaFoldDB" id="A0A1R4GEP0"/>
<dbReference type="EC" id="3.5.4.3" evidence="6"/>
<gene>
    <name evidence="6" type="ORF">FM101_09810</name>
</gene>
<dbReference type="Gene3D" id="2.30.40.10">
    <property type="entry name" value="Urease, subunit C, domain 1"/>
    <property type="match status" value="1"/>
</dbReference>
<dbReference type="InterPro" id="IPR032466">
    <property type="entry name" value="Metal_Hydrolase"/>
</dbReference>
<keyword evidence="7" id="KW-1185">Reference proteome</keyword>
<dbReference type="EMBL" id="FUHW01000034">
    <property type="protein sequence ID" value="SJM66382.1"/>
    <property type="molecule type" value="Genomic_DNA"/>
</dbReference>
<dbReference type="RefSeq" id="WP_086998973.1">
    <property type="nucleotide sequence ID" value="NZ_FUHW01000034.1"/>
</dbReference>
<comment type="cofactor">
    <cofactor evidence="1">
        <name>Zn(2+)</name>
        <dbReference type="ChEBI" id="CHEBI:29105"/>
    </cofactor>
</comment>
<evidence type="ECO:0000256" key="3">
    <source>
        <dbReference type="ARBA" id="ARBA00022801"/>
    </source>
</evidence>
<dbReference type="GO" id="GO:0008270">
    <property type="term" value="F:zinc ion binding"/>
    <property type="evidence" value="ECO:0007669"/>
    <property type="project" value="TreeGrafter"/>
</dbReference>
<dbReference type="GO" id="GO:0005829">
    <property type="term" value="C:cytosol"/>
    <property type="evidence" value="ECO:0007669"/>
    <property type="project" value="TreeGrafter"/>
</dbReference>
<dbReference type="Proteomes" id="UP000195913">
    <property type="component" value="Unassembled WGS sequence"/>
</dbReference>
<dbReference type="InterPro" id="IPR051607">
    <property type="entry name" value="Metallo-dep_hydrolases"/>
</dbReference>
<dbReference type="PANTHER" id="PTHR11271">
    <property type="entry name" value="GUANINE DEAMINASE"/>
    <property type="match status" value="1"/>
</dbReference>
<dbReference type="GO" id="GO:0046098">
    <property type="term" value="P:guanine metabolic process"/>
    <property type="evidence" value="ECO:0007669"/>
    <property type="project" value="TreeGrafter"/>
</dbReference>
<organism evidence="6 7">
    <name type="scientific">Arthrobacter rhombi</name>
    <dbReference type="NCBI Taxonomy" id="71253"/>
    <lineage>
        <taxon>Bacteria</taxon>
        <taxon>Bacillati</taxon>
        <taxon>Actinomycetota</taxon>
        <taxon>Actinomycetes</taxon>
        <taxon>Micrococcales</taxon>
        <taxon>Micrococcaceae</taxon>
        <taxon>Arthrobacter</taxon>
    </lineage>
</organism>
<dbReference type="PANTHER" id="PTHR11271:SF6">
    <property type="entry name" value="GUANINE DEAMINASE"/>
    <property type="match status" value="1"/>
</dbReference>
<dbReference type="InterPro" id="IPR011059">
    <property type="entry name" value="Metal-dep_hydrolase_composite"/>
</dbReference>
<evidence type="ECO:0000313" key="6">
    <source>
        <dbReference type="EMBL" id="SJM66382.1"/>
    </source>
</evidence>